<evidence type="ECO:0000313" key="2">
    <source>
        <dbReference type="Proteomes" id="UP000078561"/>
    </source>
</evidence>
<accession>A0A168QL20</accession>
<name>A0A168QL20_ABSGL</name>
<reference evidence="1" key="1">
    <citation type="submission" date="2016-04" db="EMBL/GenBank/DDBJ databases">
        <authorList>
            <person name="Evans L.H."/>
            <person name="Alamgir A."/>
            <person name="Owens N."/>
            <person name="Weber N.D."/>
            <person name="Virtaneva K."/>
            <person name="Barbian K."/>
            <person name="Babar A."/>
            <person name="Rosenke K."/>
        </authorList>
    </citation>
    <scope>NUCLEOTIDE SEQUENCE [LARGE SCALE GENOMIC DNA]</scope>
    <source>
        <strain evidence="1">CBS 101.48</strain>
    </source>
</reference>
<evidence type="ECO:0000313" key="1">
    <source>
        <dbReference type="EMBL" id="SAM04990.1"/>
    </source>
</evidence>
<dbReference type="STRING" id="4829.A0A168QL20"/>
<protein>
    <submittedName>
        <fullName evidence="1">Uncharacterized protein</fullName>
    </submittedName>
</protein>
<dbReference type="InParanoid" id="A0A168QL20"/>
<keyword evidence="2" id="KW-1185">Reference proteome</keyword>
<dbReference type="EMBL" id="LT554417">
    <property type="protein sequence ID" value="SAM04990.1"/>
    <property type="molecule type" value="Genomic_DNA"/>
</dbReference>
<dbReference type="OrthoDB" id="244495at2759"/>
<dbReference type="Proteomes" id="UP000078561">
    <property type="component" value="Unassembled WGS sequence"/>
</dbReference>
<organism evidence="1">
    <name type="scientific">Absidia glauca</name>
    <name type="common">Pin mould</name>
    <dbReference type="NCBI Taxonomy" id="4829"/>
    <lineage>
        <taxon>Eukaryota</taxon>
        <taxon>Fungi</taxon>
        <taxon>Fungi incertae sedis</taxon>
        <taxon>Mucoromycota</taxon>
        <taxon>Mucoromycotina</taxon>
        <taxon>Mucoromycetes</taxon>
        <taxon>Mucorales</taxon>
        <taxon>Cunninghamellaceae</taxon>
        <taxon>Absidia</taxon>
    </lineage>
</organism>
<sequence length="212" mass="23970">MKVGIKLHNHRSKGRIDTYHITKSPYTTDYRRGCLILQAVQSYQTPIGRACRYGDVQGTNGCARRLVLVAYITAAKYIQSNLRVIVDMTDLPPLTKPISPTKRRHSQDLTLPGLFTERRLSSAMLLSPPVSPKIPQLTDPSQYHYFCGANASNNLGFSEHDRKTTMPSLSDICSDLNHPIGRMESEFLHFLNGDLKVPDCLRLMEWAHSSWL</sequence>
<dbReference type="AlphaFoldDB" id="A0A168QL20"/>
<proteinExistence type="predicted"/>
<gene>
    <name evidence="1" type="primary">ABSGL_10856.1 scaffold 12033</name>
</gene>